<dbReference type="SMART" id="SM00612">
    <property type="entry name" value="Kelch"/>
    <property type="match status" value="1"/>
</dbReference>
<dbReference type="Pfam" id="PF25210">
    <property type="entry name" value="Kelch_FKB95"/>
    <property type="match status" value="1"/>
</dbReference>
<dbReference type="SMART" id="SM00256">
    <property type="entry name" value="FBOX"/>
    <property type="match status" value="1"/>
</dbReference>
<dbReference type="AlphaFoldDB" id="A0A8T1ZZW3"/>
<proteinExistence type="predicted"/>
<sequence length="385" mass="43520">MSPEKKRKIKVTMKEKKMIKKKLKPSVTQQSILISSLPDDLILSCVARVSRLYYPTLSLVSKSFRSLLASPELYKARSLLGRTESCLYVCLSPNPPFSSCALVEDILMSGYRKILWSTGESCLVAIGSDIYNIGGCRKIYETPPSSSVWILDCMSHTWREAPSLPVEPIRLSASVLDGKIYVAGSKESLENLFEVFDTKTQTWDPESSIPCSKTKDIFLWSKSTCIDGKFHVVVDRRGVVSHMGAVIAYNCKEGRWDMVEQNMECFKFSSSHCEIDNVLYCVLHGAIKWYDTKVRLWRRLKGLVKLPKFSYDACIKLADYGGKIAVLWVDESSYSGGKTNKIWCAEIALERRRQNCEIWGEVEWFGHVLTVPSTCVLEKVLAVTV</sequence>
<accession>A0A8T1ZZW3</accession>
<dbReference type="InterPro" id="IPR057499">
    <property type="entry name" value="Kelch_FKB95"/>
</dbReference>
<dbReference type="InterPro" id="IPR001810">
    <property type="entry name" value="F-box_dom"/>
</dbReference>
<reference evidence="2 3" key="1">
    <citation type="submission" date="2020-12" db="EMBL/GenBank/DDBJ databases">
        <title>Concerted genomic and epigenomic changes stabilize Arabidopsis allopolyploids.</title>
        <authorList>
            <person name="Chen Z."/>
        </authorList>
    </citation>
    <scope>NUCLEOTIDE SEQUENCE [LARGE SCALE GENOMIC DNA]</scope>
    <source>
        <strain evidence="2">As9502</strain>
        <tissue evidence="2">Leaf</tissue>
    </source>
</reference>
<feature type="domain" description="F-box" evidence="1">
    <location>
        <begin position="37"/>
        <end position="77"/>
    </location>
</feature>
<gene>
    <name evidence="2" type="ORF">ISN44_As10g018090</name>
</gene>
<dbReference type="InterPro" id="IPR050354">
    <property type="entry name" value="F-box/kelch-repeat_ARATH"/>
</dbReference>
<organism evidence="2 3">
    <name type="scientific">Arabidopsis suecica</name>
    <name type="common">Swedish thale-cress</name>
    <name type="synonym">Cardaminopsis suecica</name>
    <dbReference type="NCBI Taxonomy" id="45249"/>
    <lineage>
        <taxon>Eukaryota</taxon>
        <taxon>Viridiplantae</taxon>
        <taxon>Streptophyta</taxon>
        <taxon>Embryophyta</taxon>
        <taxon>Tracheophyta</taxon>
        <taxon>Spermatophyta</taxon>
        <taxon>Magnoliopsida</taxon>
        <taxon>eudicotyledons</taxon>
        <taxon>Gunneridae</taxon>
        <taxon>Pentapetalae</taxon>
        <taxon>rosids</taxon>
        <taxon>malvids</taxon>
        <taxon>Brassicales</taxon>
        <taxon>Brassicaceae</taxon>
        <taxon>Camelineae</taxon>
        <taxon>Arabidopsis</taxon>
    </lineage>
</organism>
<evidence type="ECO:0000313" key="3">
    <source>
        <dbReference type="Proteomes" id="UP000694251"/>
    </source>
</evidence>
<evidence type="ECO:0000313" key="2">
    <source>
        <dbReference type="EMBL" id="KAG7565087.1"/>
    </source>
</evidence>
<keyword evidence="3" id="KW-1185">Reference proteome</keyword>
<dbReference type="PANTHER" id="PTHR24414:SF184">
    <property type="entry name" value="GALACTOSE OXIDASE_KELCH REPEAT SUPERFAMILY PROTEIN"/>
    <property type="match status" value="1"/>
</dbReference>
<dbReference type="InterPro" id="IPR006652">
    <property type="entry name" value="Kelch_1"/>
</dbReference>
<dbReference type="CDD" id="cd22152">
    <property type="entry name" value="F-box_AtAFR-like"/>
    <property type="match status" value="1"/>
</dbReference>
<dbReference type="Pfam" id="PF00646">
    <property type="entry name" value="F-box"/>
    <property type="match status" value="1"/>
</dbReference>
<evidence type="ECO:0000259" key="1">
    <source>
        <dbReference type="SMART" id="SM00256"/>
    </source>
</evidence>
<comment type="caution">
    <text evidence="2">The sequence shown here is derived from an EMBL/GenBank/DDBJ whole genome shotgun (WGS) entry which is preliminary data.</text>
</comment>
<protein>
    <submittedName>
        <fullName evidence="2">Kelch repeat type 1</fullName>
    </submittedName>
</protein>
<dbReference type="Proteomes" id="UP000694251">
    <property type="component" value="Chromosome 10"/>
</dbReference>
<dbReference type="EMBL" id="JAEFBJ010000010">
    <property type="protein sequence ID" value="KAG7565087.1"/>
    <property type="molecule type" value="Genomic_DNA"/>
</dbReference>
<name>A0A8T1ZZW3_ARASU</name>
<dbReference type="PANTHER" id="PTHR24414">
    <property type="entry name" value="F-BOX/KELCH-REPEAT PROTEIN SKIP4"/>
    <property type="match status" value="1"/>
</dbReference>
<dbReference type="OrthoDB" id="1108755at2759"/>